<evidence type="ECO:0000313" key="2">
    <source>
        <dbReference type="Proteomes" id="UP000245207"/>
    </source>
</evidence>
<protein>
    <submittedName>
        <fullName evidence="1">Insulinase (Peptidase family M16) family protein</fullName>
    </submittedName>
</protein>
<organism evidence="1 2">
    <name type="scientific">Artemisia annua</name>
    <name type="common">Sweet wormwood</name>
    <dbReference type="NCBI Taxonomy" id="35608"/>
    <lineage>
        <taxon>Eukaryota</taxon>
        <taxon>Viridiplantae</taxon>
        <taxon>Streptophyta</taxon>
        <taxon>Embryophyta</taxon>
        <taxon>Tracheophyta</taxon>
        <taxon>Spermatophyta</taxon>
        <taxon>Magnoliopsida</taxon>
        <taxon>eudicotyledons</taxon>
        <taxon>Gunneridae</taxon>
        <taxon>Pentapetalae</taxon>
        <taxon>asterids</taxon>
        <taxon>campanulids</taxon>
        <taxon>Asterales</taxon>
        <taxon>Asteraceae</taxon>
        <taxon>Asteroideae</taxon>
        <taxon>Anthemideae</taxon>
        <taxon>Artemisiinae</taxon>
        <taxon>Artemisia</taxon>
    </lineage>
</organism>
<evidence type="ECO:0000313" key="1">
    <source>
        <dbReference type="EMBL" id="PWA56603.1"/>
    </source>
</evidence>
<comment type="caution">
    <text evidence="1">The sequence shown here is derived from an EMBL/GenBank/DDBJ whole genome shotgun (WGS) entry which is preliminary data.</text>
</comment>
<reference evidence="1 2" key="1">
    <citation type="journal article" date="2018" name="Mol. Plant">
        <title>The genome of Artemisia annua provides insight into the evolution of Asteraceae family and artemisinin biosynthesis.</title>
        <authorList>
            <person name="Shen Q."/>
            <person name="Zhang L."/>
            <person name="Liao Z."/>
            <person name="Wang S."/>
            <person name="Yan T."/>
            <person name="Shi P."/>
            <person name="Liu M."/>
            <person name="Fu X."/>
            <person name="Pan Q."/>
            <person name="Wang Y."/>
            <person name="Lv Z."/>
            <person name="Lu X."/>
            <person name="Zhang F."/>
            <person name="Jiang W."/>
            <person name="Ma Y."/>
            <person name="Chen M."/>
            <person name="Hao X."/>
            <person name="Li L."/>
            <person name="Tang Y."/>
            <person name="Lv G."/>
            <person name="Zhou Y."/>
            <person name="Sun X."/>
            <person name="Brodelius P.E."/>
            <person name="Rose J.K.C."/>
            <person name="Tang K."/>
        </authorList>
    </citation>
    <scope>NUCLEOTIDE SEQUENCE [LARGE SCALE GENOMIC DNA]</scope>
    <source>
        <strain evidence="2">cv. Huhao1</strain>
        <tissue evidence="1">Leaf</tissue>
    </source>
</reference>
<dbReference type="EMBL" id="PKPP01006408">
    <property type="protein sequence ID" value="PWA56603.1"/>
    <property type="molecule type" value="Genomic_DNA"/>
</dbReference>
<proteinExistence type="predicted"/>
<accession>A0A2U1M5Q6</accession>
<dbReference type="Proteomes" id="UP000245207">
    <property type="component" value="Unassembled WGS sequence"/>
</dbReference>
<dbReference type="AlphaFoldDB" id="A0A2U1M5Q6"/>
<dbReference type="OrthoDB" id="995646at2759"/>
<name>A0A2U1M5Q6_ARTAN</name>
<gene>
    <name evidence="1" type="ORF">CTI12_AA414340</name>
</gene>
<keyword evidence="2" id="KW-1185">Reference proteome</keyword>
<sequence length="63" mass="7213">MNLVVYSKESLDKIESSVLSKFQEIKSIDRKPPSFPGQPCTSEHLQAYYNWAIPISVRAKMLI</sequence>
<dbReference type="STRING" id="35608.A0A2U1M5Q6"/>